<gene>
    <name evidence="2" type="ORF">SLS53_008134</name>
</gene>
<reference evidence="2 3" key="1">
    <citation type="journal article" date="2023" name="PLoS ONE">
        <title>Cytospora paraplurivora sp. nov. isolated from orchards with fruit tree decline syndrome in Ontario, Canada.</title>
        <authorList>
            <person name="Ilyukhin E."/>
            <person name="Nguyen H.D.T."/>
            <person name="Castle A.J."/>
            <person name="Ellouze W."/>
        </authorList>
    </citation>
    <scope>NUCLEOTIDE SEQUENCE [LARGE SCALE GENOMIC DNA]</scope>
    <source>
        <strain evidence="2 3">FDS-564</strain>
    </source>
</reference>
<feature type="region of interest" description="Disordered" evidence="1">
    <location>
        <begin position="296"/>
        <end position="344"/>
    </location>
</feature>
<comment type="caution">
    <text evidence="2">The sequence shown here is derived from an EMBL/GenBank/DDBJ whole genome shotgun (WGS) entry which is preliminary data.</text>
</comment>
<accession>A0AAN9TYW0</accession>
<evidence type="ECO:0000313" key="3">
    <source>
        <dbReference type="Proteomes" id="UP001320245"/>
    </source>
</evidence>
<dbReference type="EMBL" id="JAJSPL020000046">
    <property type="protein sequence ID" value="KAK7733667.1"/>
    <property type="molecule type" value="Genomic_DNA"/>
</dbReference>
<keyword evidence="3" id="KW-1185">Reference proteome</keyword>
<evidence type="ECO:0000256" key="1">
    <source>
        <dbReference type="SAM" id="MobiDB-lite"/>
    </source>
</evidence>
<proteinExistence type="predicted"/>
<sequence length="344" mass="37878">MKPKQTRLARCALQAGPTCTFQLILFLRRRHLTAVLVDPVVPVRPSLDSDGTEDVFIAGFGQAAEQDRHVDKARRMAVFMMQCTAILTAPQRLDPDVSLPELLQSIARTAPVGAIASAFLLPNQQKRASKGAKVNFNQRRAAMELVRLSREKTFLVRDRTPFVAEHRKELAARGALQSIPPSLSECSQTRVLVVQGPAEVEGFYEPSIRQLLVADEAAMRDSGPFGVQSEAVITTDSPDGTRRSIEWRFVSYSAQALPFKKVIKRHFGKQLRVTHGRDPCCAEDIYDAARRALKAQGGPASDTTTGQQDTGANVDKAKRYEDGGDDSHADLVEKVDEETSAEPR</sequence>
<feature type="compositionally biased region" description="Basic and acidic residues" evidence="1">
    <location>
        <begin position="315"/>
        <end position="334"/>
    </location>
</feature>
<feature type="compositionally biased region" description="Acidic residues" evidence="1">
    <location>
        <begin position="335"/>
        <end position="344"/>
    </location>
</feature>
<name>A0AAN9TYW0_9PEZI</name>
<dbReference type="AlphaFoldDB" id="A0AAN9TYW0"/>
<dbReference type="Proteomes" id="UP001320245">
    <property type="component" value="Unassembled WGS sequence"/>
</dbReference>
<feature type="compositionally biased region" description="Polar residues" evidence="1">
    <location>
        <begin position="301"/>
        <end position="311"/>
    </location>
</feature>
<organism evidence="2 3">
    <name type="scientific">Cytospora paraplurivora</name>
    <dbReference type="NCBI Taxonomy" id="2898453"/>
    <lineage>
        <taxon>Eukaryota</taxon>
        <taxon>Fungi</taxon>
        <taxon>Dikarya</taxon>
        <taxon>Ascomycota</taxon>
        <taxon>Pezizomycotina</taxon>
        <taxon>Sordariomycetes</taxon>
        <taxon>Sordariomycetidae</taxon>
        <taxon>Diaporthales</taxon>
        <taxon>Cytosporaceae</taxon>
        <taxon>Cytospora</taxon>
    </lineage>
</organism>
<evidence type="ECO:0000313" key="2">
    <source>
        <dbReference type="EMBL" id="KAK7733667.1"/>
    </source>
</evidence>
<protein>
    <submittedName>
        <fullName evidence="2">Uncharacterized protein</fullName>
    </submittedName>
</protein>